<dbReference type="PANTHER" id="PTHR48277:SF1">
    <property type="entry name" value="MITOCHONDRIAL RIBOSOMAL PROTEIN S5"/>
    <property type="match status" value="1"/>
</dbReference>
<evidence type="ECO:0000256" key="6">
    <source>
        <dbReference type="ARBA" id="ARBA00039335"/>
    </source>
</evidence>
<comment type="subcellular location">
    <subcellularLocation>
        <location evidence="1">Mitochondrion</location>
    </subcellularLocation>
</comment>
<dbReference type="GO" id="GO:0006412">
    <property type="term" value="P:translation"/>
    <property type="evidence" value="ECO:0007669"/>
    <property type="project" value="InterPro"/>
</dbReference>
<dbReference type="GO" id="GO:0003723">
    <property type="term" value="F:RNA binding"/>
    <property type="evidence" value="ECO:0007669"/>
    <property type="project" value="InterPro"/>
</dbReference>
<dbReference type="Pfam" id="PF00333">
    <property type="entry name" value="Ribosomal_S5"/>
    <property type="match status" value="1"/>
</dbReference>
<evidence type="ECO:0000259" key="10">
    <source>
        <dbReference type="PROSITE" id="PS50881"/>
    </source>
</evidence>
<dbReference type="EMBL" id="LWCA01001524">
    <property type="protein sequence ID" value="OAF64945.1"/>
    <property type="molecule type" value="Genomic_DNA"/>
</dbReference>
<dbReference type="GO" id="GO:0005743">
    <property type="term" value="C:mitochondrial inner membrane"/>
    <property type="evidence" value="ECO:0007669"/>
    <property type="project" value="UniProtKB-ARBA"/>
</dbReference>
<dbReference type="Gene3D" id="3.30.160.20">
    <property type="match status" value="1"/>
</dbReference>
<accession>A0A177ASI7</accession>
<dbReference type="GO" id="GO:0003735">
    <property type="term" value="F:structural constituent of ribosome"/>
    <property type="evidence" value="ECO:0007669"/>
    <property type="project" value="UniProtKB-UniRule"/>
</dbReference>
<evidence type="ECO:0000256" key="4">
    <source>
        <dbReference type="ARBA" id="ARBA00023128"/>
    </source>
</evidence>
<comment type="caution">
    <text evidence="11">The sequence shown here is derived from an EMBL/GenBank/DDBJ whole genome shotgun (WGS) entry which is preliminary data.</text>
</comment>
<proteinExistence type="inferred from homology"/>
<dbReference type="Gene3D" id="3.30.230.10">
    <property type="match status" value="1"/>
</dbReference>
<evidence type="ECO:0000256" key="3">
    <source>
        <dbReference type="ARBA" id="ARBA00022980"/>
    </source>
</evidence>
<sequence length="374" mass="43112">MKEFSILKTGWNICRSKVEIRNIHYSDKLTLDDLWRSVRTVSNQGARKGRAKSVRRRIYLRLPNMGEGVNRFNIPGLNTPLLNDRKVLTPSKSSYNFDNEMTEARSKITYLSPMERGWSGRFMLGRSLGPPVSETCEFENFDSILLQLRRVVHMSGTLGRKPSFKALVAIGNGNGIGGFSTATASTPFTSMVQARDRAGKKLQYIQRFNEHTVYHNMFHHLHRCRIYIQPREKGFGLKCNRVLKAVCKLLGIKNIQVKDANGTCINTMLHAFFRALDGQESHQDLVNRTNKFLVAFKEEEGLYPNIIASPTNYTGENIKEYDFDTIYTQGKLRYIKPKLGNQNIDSMYLRFLRRKQRFRNQNDVHLLRQAGLHI</sequence>
<comment type="similarity">
    <text evidence="2 9">Belongs to the universal ribosomal protein uS5 family.</text>
</comment>
<dbReference type="InterPro" id="IPR000851">
    <property type="entry name" value="Ribosomal_uS5"/>
</dbReference>
<dbReference type="Proteomes" id="UP000078046">
    <property type="component" value="Unassembled WGS sequence"/>
</dbReference>
<protein>
    <recommendedName>
        <fullName evidence="6">Small ribosomal subunit protein uS5m</fullName>
    </recommendedName>
    <alternativeName>
        <fullName evidence="7">28S ribosomal protein S5, mitochondrial</fullName>
    </alternativeName>
</protein>
<evidence type="ECO:0000313" key="12">
    <source>
        <dbReference type="Proteomes" id="UP000078046"/>
    </source>
</evidence>
<keyword evidence="3 8" id="KW-0689">Ribosomal protein</keyword>
<reference evidence="11 12" key="1">
    <citation type="submission" date="2016-04" db="EMBL/GenBank/DDBJ databases">
        <title>The genome of Intoshia linei affirms orthonectids as highly simplified spiralians.</title>
        <authorList>
            <person name="Mikhailov K.V."/>
            <person name="Slusarev G.S."/>
            <person name="Nikitin M.A."/>
            <person name="Logacheva M.D."/>
            <person name="Penin A."/>
            <person name="Aleoshin V."/>
            <person name="Panchin Y.V."/>
        </authorList>
    </citation>
    <scope>NUCLEOTIDE SEQUENCE [LARGE SCALE GENOMIC DNA]</scope>
    <source>
        <strain evidence="11">Intl2013</strain>
        <tissue evidence="11">Whole animal</tissue>
    </source>
</reference>
<dbReference type="InterPro" id="IPR005324">
    <property type="entry name" value="Ribosomal_uS5_C"/>
</dbReference>
<dbReference type="PANTHER" id="PTHR48277">
    <property type="entry name" value="MITOCHONDRIAL RIBOSOMAL PROTEIN S5"/>
    <property type="match status" value="1"/>
</dbReference>
<organism evidence="11 12">
    <name type="scientific">Intoshia linei</name>
    <dbReference type="NCBI Taxonomy" id="1819745"/>
    <lineage>
        <taxon>Eukaryota</taxon>
        <taxon>Metazoa</taxon>
        <taxon>Spiralia</taxon>
        <taxon>Lophotrochozoa</taxon>
        <taxon>Mesozoa</taxon>
        <taxon>Orthonectida</taxon>
        <taxon>Rhopaluridae</taxon>
        <taxon>Intoshia</taxon>
    </lineage>
</organism>
<dbReference type="SUPFAM" id="SSF54211">
    <property type="entry name" value="Ribosomal protein S5 domain 2-like"/>
    <property type="match status" value="1"/>
</dbReference>
<feature type="domain" description="S5 DRBM" evidence="10">
    <location>
        <begin position="141"/>
        <end position="205"/>
    </location>
</feature>
<name>A0A177ASI7_9BILA</name>
<evidence type="ECO:0000256" key="5">
    <source>
        <dbReference type="ARBA" id="ARBA00023274"/>
    </source>
</evidence>
<dbReference type="Pfam" id="PF03719">
    <property type="entry name" value="Ribosomal_S5_C"/>
    <property type="match status" value="1"/>
</dbReference>
<evidence type="ECO:0000256" key="2">
    <source>
        <dbReference type="ARBA" id="ARBA00008945"/>
    </source>
</evidence>
<evidence type="ECO:0000256" key="7">
    <source>
        <dbReference type="ARBA" id="ARBA00041606"/>
    </source>
</evidence>
<dbReference type="PROSITE" id="PS50881">
    <property type="entry name" value="S5_DSRBD"/>
    <property type="match status" value="1"/>
</dbReference>
<dbReference type="FunFam" id="3.30.160.20:FF:000022">
    <property type="entry name" value="28S ribosomal protein S5, mitochondrial"/>
    <property type="match status" value="1"/>
</dbReference>
<evidence type="ECO:0000256" key="1">
    <source>
        <dbReference type="ARBA" id="ARBA00004173"/>
    </source>
</evidence>
<keyword evidence="12" id="KW-1185">Reference proteome</keyword>
<dbReference type="Pfam" id="PF21251">
    <property type="entry name" value="Ribosomal_uS5m_N"/>
    <property type="match status" value="1"/>
</dbReference>
<dbReference type="SUPFAM" id="SSF54768">
    <property type="entry name" value="dsRNA-binding domain-like"/>
    <property type="match status" value="1"/>
</dbReference>
<evidence type="ECO:0000313" key="11">
    <source>
        <dbReference type="EMBL" id="OAF64945.1"/>
    </source>
</evidence>
<evidence type="ECO:0000256" key="9">
    <source>
        <dbReference type="RuleBase" id="RU003823"/>
    </source>
</evidence>
<dbReference type="OrthoDB" id="309483at2759"/>
<keyword evidence="5 8" id="KW-0687">Ribonucleoprotein</keyword>
<dbReference type="FunFam" id="3.30.230.10:FF:000002">
    <property type="entry name" value="30S ribosomal protein S5"/>
    <property type="match status" value="1"/>
</dbReference>
<dbReference type="GO" id="GO:0005763">
    <property type="term" value="C:mitochondrial small ribosomal subunit"/>
    <property type="evidence" value="ECO:0007669"/>
    <property type="project" value="UniProtKB-ARBA"/>
</dbReference>
<dbReference type="InterPro" id="IPR020568">
    <property type="entry name" value="Ribosomal_Su5_D2-typ_SF"/>
</dbReference>
<dbReference type="InterPro" id="IPR048584">
    <property type="entry name" value="Ribosomal_uS5m_N"/>
</dbReference>
<dbReference type="InterPro" id="IPR013810">
    <property type="entry name" value="Ribosomal_uS5_N"/>
</dbReference>
<keyword evidence="4" id="KW-0496">Mitochondrion</keyword>
<gene>
    <name evidence="11" type="ORF">A3Q56_07340</name>
</gene>
<dbReference type="InterPro" id="IPR014721">
    <property type="entry name" value="Ribsml_uS5_D2-typ_fold_subgr"/>
</dbReference>
<dbReference type="AlphaFoldDB" id="A0A177ASI7"/>
<evidence type="ECO:0000256" key="8">
    <source>
        <dbReference type="PROSITE-ProRule" id="PRU00268"/>
    </source>
</evidence>